<keyword evidence="2" id="KW-0121">Carboxypeptidase</keyword>
<dbReference type="SUPFAM" id="SSF55166">
    <property type="entry name" value="Hedgehog/DD-peptidase"/>
    <property type="match status" value="1"/>
</dbReference>
<evidence type="ECO:0000259" key="1">
    <source>
        <dbReference type="Pfam" id="PF02557"/>
    </source>
</evidence>
<evidence type="ECO:0000313" key="2">
    <source>
        <dbReference type="EMBL" id="CUM71174.1"/>
    </source>
</evidence>
<dbReference type="AlphaFoldDB" id="A0A173QZN4"/>
<accession>A0A173QZN4</accession>
<gene>
    <name evidence="2" type="ORF">ERS852420_00174</name>
</gene>
<sequence>MKRHRKSPLKRIVFLSLFLMLVSIALGSSINVIKQGKIWLLSGNAKWKFFSTSEADTSQGWNLILVNKNYRIPDNYDIELTELSNGEKVDSRIYPDLQDMFNAARTDGLALFVREGYRTQEEQQEIMDEKIMSYMEEGYSKKEARNLAEK</sequence>
<dbReference type="EMBL" id="CYXV01000001">
    <property type="protein sequence ID" value="CUM71174.1"/>
    <property type="molecule type" value="Genomic_DNA"/>
</dbReference>
<dbReference type="InterPro" id="IPR009045">
    <property type="entry name" value="Zn_M74/Hedgehog-like"/>
</dbReference>
<reference evidence="2 3" key="1">
    <citation type="submission" date="2015-09" db="EMBL/GenBank/DDBJ databases">
        <authorList>
            <consortium name="Pathogen Informatics"/>
        </authorList>
    </citation>
    <scope>NUCLEOTIDE SEQUENCE [LARGE SCALE GENOMIC DNA]</scope>
    <source>
        <strain evidence="2 3">2789STDY5608863</strain>
    </source>
</reference>
<organism evidence="2 3">
    <name type="scientific">Roseburia faecis</name>
    <dbReference type="NCBI Taxonomy" id="301302"/>
    <lineage>
        <taxon>Bacteria</taxon>
        <taxon>Bacillati</taxon>
        <taxon>Bacillota</taxon>
        <taxon>Clostridia</taxon>
        <taxon>Lachnospirales</taxon>
        <taxon>Lachnospiraceae</taxon>
        <taxon>Roseburia</taxon>
    </lineage>
</organism>
<evidence type="ECO:0000313" key="3">
    <source>
        <dbReference type="Proteomes" id="UP000095495"/>
    </source>
</evidence>
<keyword evidence="2" id="KW-0378">Hydrolase</keyword>
<dbReference type="GO" id="GO:0006508">
    <property type="term" value="P:proteolysis"/>
    <property type="evidence" value="ECO:0007669"/>
    <property type="project" value="InterPro"/>
</dbReference>
<proteinExistence type="predicted"/>
<dbReference type="Proteomes" id="UP000095495">
    <property type="component" value="Unassembled WGS sequence"/>
</dbReference>
<protein>
    <submittedName>
        <fullName evidence="2">D-alanyl-D-alanine carboxypeptidase</fullName>
    </submittedName>
</protein>
<dbReference type="Pfam" id="PF02557">
    <property type="entry name" value="VanY"/>
    <property type="match status" value="1"/>
</dbReference>
<dbReference type="GO" id="GO:0004180">
    <property type="term" value="F:carboxypeptidase activity"/>
    <property type="evidence" value="ECO:0007669"/>
    <property type="project" value="UniProtKB-KW"/>
</dbReference>
<name>A0A173QZN4_9FIRM</name>
<dbReference type="InterPro" id="IPR003709">
    <property type="entry name" value="VanY-like_core_dom"/>
</dbReference>
<dbReference type="Gene3D" id="3.30.1380.10">
    <property type="match status" value="1"/>
</dbReference>
<feature type="domain" description="D-alanyl-D-alanine carboxypeptidase-like core" evidence="1">
    <location>
        <begin position="87"/>
        <end position="137"/>
    </location>
</feature>
<keyword evidence="2" id="KW-0645">Protease</keyword>